<dbReference type="AlphaFoldDB" id="A0A315ETU6"/>
<sequence length="203" mass="22922">MVVIADSDCIRKLAYCSFLSEFLQIVEVPPNDIWVLPDVAFQLRRKLSSSSDALADFEKFFKKTKQIPKASLNMLARFESLDSGEQQIFALLCEVERVNLVATGDKAAMRLVASLIHKDPSLGKLMETSTIWCFESVILRLIEKQGFSITNARIKRWKERDSASMDMSMRLIFTDESTADSVKAELKARIHTLRASCIGVPIQ</sequence>
<comment type="caution">
    <text evidence="1">The sequence shown here is derived from an EMBL/GenBank/DDBJ whole genome shotgun (WGS) entry which is preliminary data.</text>
</comment>
<evidence type="ECO:0008006" key="3">
    <source>
        <dbReference type="Google" id="ProtNLM"/>
    </source>
</evidence>
<dbReference type="RefSeq" id="WP_108402044.1">
    <property type="nucleotide sequence ID" value="NZ_NESP01000001.1"/>
</dbReference>
<dbReference type="Proteomes" id="UP000251341">
    <property type="component" value="Unassembled WGS sequence"/>
</dbReference>
<evidence type="ECO:0000313" key="2">
    <source>
        <dbReference type="Proteomes" id="UP000251341"/>
    </source>
</evidence>
<name>A0A315ETU6_9BURK</name>
<dbReference type="EMBL" id="NESP01000001">
    <property type="protein sequence ID" value="PUE59352.1"/>
    <property type="molecule type" value="Genomic_DNA"/>
</dbReference>
<proteinExistence type="predicted"/>
<reference evidence="1 2" key="1">
    <citation type="submission" date="2017-04" db="EMBL/GenBank/DDBJ databases">
        <title>Unexpected and diverse lifestyles within the genus Limnohabitans.</title>
        <authorList>
            <person name="Kasalicky V."/>
            <person name="Mehrshad M."/>
            <person name="Andrei S.-A."/>
            <person name="Salcher M."/>
            <person name="Kratochvilova H."/>
            <person name="Simek K."/>
            <person name="Ghai R."/>
        </authorList>
    </citation>
    <scope>NUCLEOTIDE SEQUENCE [LARGE SCALE GENOMIC DNA]</scope>
    <source>
        <strain evidence="1 2">MWH-C5</strain>
    </source>
</reference>
<evidence type="ECO:0000313" key="1">
    <source>
        <dbReference type="EMBL" id="PUE59352.1"/>
    </source>
</evidence>
<accession>A0A315ETU6</accession>
<protein>
    <recommendedName>
        <fullName evidence="3">PIN domain-containing protein</fullName>
    </recommendedName>
</protein>
<organism evidence="1 2">
    <name type="scientific">Limnohabitans curvus</name>
    <dbReference type="NCBI Taxonomy" id="323423"/>
    <lineage>
        <taxon>Bacteria</taxon>
        <taxon>Pseudomonadati</taxon>
        <taxon>Pseudomonadota</taxon>
        <taxon>Betaproteobacteria</taxon>
        <taxon>Burkholderiales</taxon>
        <taxon>Comamonadaceae</taxon>
        <taxon>Limnohabitans</taxon>
    </lineage>
</organism>
<gene>
    <name evidence="1" type="ORF">B9Z44_07085</name>
</gene>
<keyword evidence="2" id="KW-1185">Reference proteome</keyword>